<dbReference type="RefSeq" id="WP_259312423.1">
    <property type="nucleotide sequence ID" value="NZ_CP087164.1"/>
</dbReference>
<reference evidence="2" key="1">
    <citation type="journal article" date="2022" name="Int. J. Syst. Evol. Microbiol.">
        <title>Pseudomonas aegrilactucae sp. nov. and Pseudomonas morbosilactucae sp. nov., pathogens causing bacterial rot of lettuce in Japan.</title>
        <authorList>
            <person name="Sawada H."/>
            <person name="Fujikawa T."/>
            <person name="Satou M."/>
        </authorList>
    </citation>
    <scope>NUCLEOTIDE SEQUENCE</scope>
    <source>
        <strain evidence="2">0166_1</strain>
    </source>
</reference>
<dbReference type="KEGG" id="sbae:DSM104329_04827"/>
<organism evidence="2 3">
    <name type="scientific">Capillimicrobium parvum</name>
    <dbReference type="NCBI Taxonomy" id="2884022"/>
    <lineage>
        <taxon>Bacteria</taxon>
        <taxon>Bacillati</taxon>
        <taxon>Actinomycetota</taxon>
        <taxon>Thermoleophilia</taxon>
        <taxon>Solirubrobacterales</taxon>
        <taxon>Capillimicrobiaceae</taxon>
        <taxon>Capillimicrobium</taxon>
    </lineage>
</organism>
<proteinExistence type="predicted"/>
<evidence type="ECO:0000313" key="3">
    <source>
        <dbReference type="Proteomes" id="UP001162834"/>
    </source>
</evidence>
<feature type="coiled-coil region" evidence="1">
    <location>
        <begin position="3"/>
        <end position="73"/>
    </location>
</feature>
<keyword evidence="3" id="KW-1185">Reference proteome</keyword>
<sequence length="122" mass="13007">MTITNARDQLGDVERRVSDLRDRVAAARAEHEQTRQAVITADAAPGTATFAAAERAVARLRAAERDLNLTTQEHVAILKSISGTDGNVFDQHDNFLRDPAVLGSLGAMATSSAPVGRQRLGS</sequence>
<gene>
    <name evidence="2" type="ORF">DSM104329_04827</name>
</gene>
<keyword evidence="1" id="KW-0175">Coiled coil</keyword>
<evidence type="ECO:0000256" key="1">
    <source>
        <dbReference type="SAM" id="Coils"/>
    </source>
</evidence>
<accession>A0A9E7C2F9</accession>
<evidence type="ECO:0000313" key="2">
    <source>
        <dbReference type="EMBL" id="UGS38401.1"/>
    </source>
</evidence>
<dbReference type="EMBL" id="CP087164">
    <property type="protein sequence ID" value="UGS38401.1"/>
    <property type="molecule type" value="Genomic_DNA"/>
</dbReference>
<dbReference type="AlphaFoldDB" id="A0A9E7C2F9"/>
<name>A0A9E7C2F9_9ACTN</name>
<protein>
    <submittedName>
        <fullName evidence="2">Uncharacterized protein</fullName>
    </submittedName>
</protein>
<dbReference type="Proteomes" id="UP001162834">
    <property type="component" value="Chromosome"/>
</dbReference>